<dbReference type="InterPro" id="IPR000232">
    <property type="entry name" value="HSF_DNA-bd"/>
</dbReference>
<name>B8CE14_THAPS</name>
<dbReference type="PaxDb" id="35128-Thaps10613"/>
<reference evidence="7 8" key="2">
    <citation type="journal article" date="2008" name="Nature">
        <title>The Phaeodactylum genome reveals the evolutionary history of diatom genomes.</title>
        <authorList>
            <person name="Bowler C."/>
            <person name="Allen A.E."/>
            <person name="Badger J.H."/>
            <person name="Grimwood J."/>
            <person name="Jabbari K."/>
            <person name="Kuo A."/>
            <person name="Maheswari U."/>
            <person name="Martens C."/>
            <person name="Maumus F."/>
            <person name="Otillar R.P."/>
            <person name="Rayko E."/>
            <person name="Salamov A."/>
            <person name="Vandepoele K."/>
            <person name="Beszteri B."/>
            <person name="Gruber A."/>
            <person name="Heijde M."/>
            <person name="Katinka M."/>
            <person name="Mock T."/>
            <person name="Valentin K."/>
            <person name="Verret F."/>
            <person name="Berges J.A."/>
            <person name="Brownlee C."/>
            <person name="Cadoret J.P."/>
            <person name="Chiovitti A."/>
            <person name="Choi C.J."/>
            <person name="Coesel S."/>
            <person name="De Martino A."/>
            <person name="Detter J.C."/>
            <person name="Durkin C."/>
            <person name="Falciatore A."/>
            <person name="Fournet J."/>
            <person name="Haruta M."/>
            <person name="Huysman M.J."/>
            <person name="Jenkins B.D."/>
            <person name="Jiroutova K."/>
            <person name="Jorgensen R.E."/>
            <person name="Joubert Y."/>
            <person name="Kaplan A."/>
            <person name="Kroger N."/>
            <person name="Kroth P.G."/>
            <person name="La Roche J."/>
            <person name="Lindquist E."/>
            <person name="Lommer M."/>
            <person name="Martin-Jezequel V."/>
            <person name="Lopez P.J."/>
            <person name="Lucas S."/>
            <person name="Mangogna M."/>
            <person name="McGinnis K."/>
            <person name="Medlin L.K."/>
            <person name="Montsant A."/>
            <person name="Oudot-Le Secq M.P."/>
            <person name="Napoli C."/>
            <person name="Obornik M."/>
            <person name="Parker M.S."/>
            <person name="Petit J.L."/>
            <person name="Porcel B.M."/>
            <person name="Poulsen N."/>
            <person name="Robison M."/>
            <person name="Rychlewski L."/>
            <person name="Rynearson T.A."/>
            <person name="Schmutz J."/>
            <person name="Shapiro H."/>
            <person name="Siaut M."/>
            <person name="Stanley M."/>
            <person name="Sussman M.R."/>
            <person name="Taylor A.R."/>
            <person name="Vardi A."/>
            <person name="von Dassow P."/>
            <person name="Vyverman W."/>
            <person name="Willis A."/>
            <person name="Wyrwicz L.S."/>
            <person name="Rokhsar D.S."/>
            <person name="Weissenbach J."/>
            <person name="Armbrust E.V."/>
            <person name="Green B.R."/>
            <person name="Van de Peer Y."/>
            <person name="Grigoriev I.V."/>
        </authorList>
    </citation>
    <scope>NUCLEOTIDE SEQUENCE [LARGE SCALE GENOMIC DNA]</scope>
    <source>
        <strain evidence="7 8">CCMP1335</strain>
    </source>
</reference>
<evidence type="ECO:0000256" key="1">
    <source>
        <dbReference type="ARBA" id="ARBA00004123"/>
    </source>
</evidence>
<dbReference type="GO" id="GO:0005634">
    <property type="term" value="C:nucleus"/>
    <property type="evidence" value="ECO:0007669"/>
    <property type="project" value="UniProtKB-SubCell"/>
</dbReference>
<dbReference type="Pfam" id="PF00447">
    <property type="entry name" value="HSF_DNA-bind"/>
    <property type="match status" value="1"/>
</dbReference>
<evidence type="ECO:0000256" key="4">
    <source>
        <dbReference type="RuleBase" id="RU004020"/>
    </source>
</evidence>
<feature type="region of interest" description="Disordered" evidence="5">
    <location>
        <begin position="578"/>
        <end position="598"/>
    </location>
</feature>
<feature type="compositionally biased region" description="Low complexity" evidence="5">
    <location>
        <begin position="373"/>
        <end position="382"/>
    </location>
</feature>
<dbReference type="GeneID" id="7444191"/>
<comment type="subcellular location">
    <subcellularLocation>
        <location evidence="1">Nucleus</location>
    </subcellularLocation>
</comment>
<dbReference type="KEGG" id="tps:THAPSDRAFT_10613"/>
<dbReference type="SMART" id="SM00415">
    <property type="entry name" value="HSF"/>
    <property type="match status" value="1"/>
</dbReference>
<evidence type="ECO:0000256" key="5">
    <source>
        <dbReference type="SAM" id="MobiDB-lite"/>
    </source>
</evidence>
<dbReference type="PANTHER" id="PTHR10015:SF206">
    <property type="entry name" value="HSF-TYPE DNA-BINDING DOMAIN-CONTAINING PROTEIN"/>
    <property type="match status" value="1"/>
</dbReference>
<dbReference type="SUPFAM" id="SSF46785">
    <property type="entry name" value="Winged helix' DNA-binding domain"/>
    <property type="match status" value="1"/>
</dbReference>
<dbReference type="Gene3D" id="1.10.10.10">
    <property type="entry name" value="Winged helix-like DNA-binding domain superfamily/Winged helix DNA-binding domain"/>
    <property type="match status" value="1"/>
</dbReference>
<feature type="region of interest" description="Disordered" evidence="5">
    <location>
        <begin position="369"/>
        <end position="442"/>
    </location>
</feature>
<accession>B8CE14</accession>
<dbReference type="AlphaFoldDB" id="B8CE14"/>
<dbReference type="FunFam" id="1.10.10.10:FF:000479">
    <property type="entry name" value="Predicted protein"/>
    <property type="match status" value="1"/>
</dbReference>
<dbReference type="InParanoid" id="B8CE14"/>
<keyword evidence="3" id="KW-0539">Nucleus</keyword>
<protein>
    <recommendedName>
        <fullName evidence="6">HSF-type DNA-binding domain-containing protein</fullName>
    </recommendedName>
</protein>
<feature type="compositionally biased region" description="Low complexity" evidence="5">
    <location>
        <begin position="103"/>
        <end position="114"/>
    </location>
</feature>
<sequence>MNIKSEEVSMDDVVVENEKVTVLDVTTSRGEGEGEAGDTEDAARDGTEVSADTKPISSGNDANVDAISGVDNQSPNANKIDITSSSAASTKAGKSNIQINNGAATDPSAATITPSSPPKGAAVVDEKMSSVEAPSPKAKPEPSTSNMGLQHPLSVDSATNASKCKTDGVIGTNDECDDEMDCDRPSEEKSAHDVSSTIPKEGAVPPTSINEADVSSKDATLEQASNEEISTPHHSLAAAVAATSTHERRGSGYLLLAAEAMERSNSREKQIRHAAMQLAAASAATNADDTSSITSNEVAAGGGVLLQGGSLTAHDTTSMSLQQVFQMPSLRADQLLSNNLPPPGYSASDVPEVDDNLRGQVYLVAARLKQQEPSSSSSSSSPPSLPPTNPTKSSSRRLSSGKPRLPPQKHVYHDYSNVLPVVKLPPNDTDTPRRKSGGVQQPFPEKLMDMLDKESLLHVDIISWCPHGRAFIVKKPKEFTSKLMEKYFRQSKLTSFQRQLNLYGFRRITQGIDSGAYYHELFLKDRRHLCTRMVRQKVKGTGHKQPTDVTTEPNFYKMPLILPLDQVASSRATARECGTGEEITSQDLSLPPLSTQSTNQQALDSDNVLMNSPGINAAKLLKQLSTVGSPDSQFNLGVGAISSPPLTGNSFLSYASSTYTSSPSRLHGFQSIDNTYPNLQAAMASTSYVDGLAKEEEAGSGEESEHITAV</sequence>
<evidence type="ECO:0000259" key="6">
    <source>
        <dbReference type="SMART" id="SM00415"/>
    </source>
</evidence>
<dbReference type="GO" id="GO:0043565">
    <property type="term" value="F:sequence-specific DNA binding"/>
    <property type="evidence" value="ECO:0007669"/>
    <property type="project" value="InterPro"/>
</dbReference>
<feature type="compositionally biased region" description="Low complexity" evidence="5">
    <location>
        <begin position="83"/>
        <end position="95"/>
    </location>
</feature>
<dbReference type="EMBL" id="CM000651">
    <property type="protein sequence ID" value="EED88190.1"/>
    <property type="molecule type" value="Genomic_DNA"/>
</dbReference>
<dbReference type="RefSeq" id="XP_002294356.1">
    <property type="nucleotide sequence ID" value="XM_002294320.1"/>
</dbReference>
<feature type="region of interest" description="Disordered" evidence="5">
    <location>
        <begin position="1"/>
        <end position="219"/>
    </location>
</feature>
<dbReference type="HOGENOM" id="CLU_389115_0_0_1"/>
<organism evidence="7 8">
    <name type="scientific">Thalassiosira pseudonana</name>
    <name type="common">Marine diatom</name>
    <name type="synonym">Cyclotella nana</name>
    <dbReference type="NCBI Taxonomy" id="35128"/>
    <lineage>
        <taxon>Eukaryota</taxon>
        <taxon>Sar</taxon>
        <taxon>Stramenopiles</taxon>
        <taxon>Ochrophyta</taxon>
        <taxon>Bacillariophyta</taxon>
        <taxon>Coscinodiscophyceae</taxon>
        <taxon>Thalassiosirophycidae</taxon>
        <taxon>Thalassiosirales</taxon>
        <taxon>Thalassiosiraceae</taxon>
        <taxon>Thalassiosira</taxon>
    </lineage>
</organism>
<evidence type="ECO:0000256" key="3">
    <source>
        <dbReference type="ARBA" id="ARBA00023242"/>
    </source>
</evidence>
<keyword evidence="2" id="KW-0238">DNA-binding</keyword>
<dbReference type="eggNOG" id="KOG0627">
    <property type="taxonomic scope" value="Eukaryota"/>
</dbReference>
<evidence type="ECO:0000313" key="8">
    <source>
        <dbReference type="Proteomes" id="UP000001449"/>
    </source>
</evidence>
<feature type="compositionally biased region" description="Basic and acidic residues" evidence="5">
    <location>
        <begin position="182"/>
        <end position="192"/>
    </location>
</feature>
<evidence type="ECO:0000313" key="7">
    <source>
        <dbReference type="EMBL" id="EED88190.1"/>
    </source>
</evidence>
<dbReference type="InterPro" id="IPR036390">
    <property type="entry name" value="WH_DNA-bd_sf"/>
</dbReference>
<reference evidence="7 8" key="1">
    <citation type="journal article" date="2004" name="Science">
        <title>The genome of the diatom Thalassiosira pseudonana: ecology, evolution, and metabolism.</title>
        <authorList>
            <person name="Armbrust E.V."/>
            <person name="Berges J.A."/>
            <person name="Bowler C."/>
            <person name="Green B.R."/>
            <person name="Martinez D."/>
            <person name="Putnam N.H."/>
            <person name="Zhou S."/>
            <person name="Allen A.E."/>
            <person name="Apt K.E."/>
            <person name="Bechner M."/>
            <person name="Brzezinski M.A."/>
            <person name="Chaal B.K."/>
            <person name="Chiovitti A."/>
            <person name="Davis A.K."/>
            <person name="Demarest M.S."/>
            <person name="Detter J.C."/>
            <person name="Glavina T."/>
            <person name="Goodstein D."/>
            <person name="Hadi M.Z."/>
            <person name="Hellsten U."/>
            <person name="Hildebrand M."/>
            <person name="Jenkins B.D."/>
            <person name="Jurka J."/>
            <person name="Kapitonov V.V."/>
            <person name="Kroger N."/>
            <person name="Lau W.W."/>
            <person name="Lane T.W."/>
            <person name="Larimer F.W."/>
            <person name="Lippmeier J.C."/>
            <person name="Lucas S."/>
            <person name="Medina M."/>
            <person name="Montsant A."/>
            <person name="Obornik M."/>
            <person name="Parker M.S."/>
            <person name="Palenik B."/>
            <person name="Pazour G.J."/>
            <person name="Richardson P.M."/>
            <person name="Rynearson T.A."/>
            <person name="Saito M.A."/>
            <person name="Schwartz D.C."/>
            <person name="Thamatrakoln K."/>
            <person name="Valentin K."/>
            <person name="Vardi A."/>
            <person name="Wilkerson F.P."/>
            <person name="Rokhsar D.S."/>
        </authorList>
    </citation>
    <scope>NUCLEOTIDE SEQUENCE [LARGE SCALE GENOMIC DNA]</scope>
    <source>
        <strain evidence="7 8">CCMP1335</strain>
    </source>
</reference>
<comment type="similarity">
    <text evidence="4">Belongs to the HSF family.</text>
</comment>
<dbReference type="InterPro" id="IPR036388">
    <property type="entry name" value="WH-like_DNA-bd_sf"/>
</dbReference>
<dbReference type="GO" id="GO:0003700">
    <property type="term" value="F:DNA-binding transcription factor activity"/>
    <property type="evidence" value="ECO:0007669"/>
    <property type="project" value="InterPro"/>
</dbReference>
<keyword evidence="8" id="KW-1185">Reference proteome</keyword>
<evidence type="ECO:0000256" key="2">
    <source>
        <dbReference type="ARBA" id="ARBA00023125"/>
    </source>
</evidence>
<dbReference type="PANTHER" id="PTHR10015">
    <property type="entry name" value="HEAT SHOCK TRANSCRIPTION FACTOR"/>
    <property type="match status" value="1"/>
</dbReference>
<gene>
    <name evidence="7" type="ORF">THAPSDRAFT_10613</name>
</gene>
<feature type="domain" description="HSF-type DNA-binding" evidence="6">
    <location>
        <begin position="439"/>
        <end position="536"/>
    </location>
</feature>
<proteinExistence type="inferred from homology"/>
<dbReference type="Proteomes" id="UP000001449">
    <property type="component" value="Chromosome 17"/>
</dbReference>
<feature type="compositionally biased region" description="Polar residues" evidence="5">
    <location>
        <begin position="582"/>
        <end position="598"/>
    </location>
</feature>